<evidence type="ECO:0000313" key="1">
    <source>
        <dbReference type="EMBL" id="QDV23602.1"/>
    </source>
</evidence>
<protein>
    <submittedName>
        <fullName evidence="1">Uncharacterized protein</fullName>
    </submittedName>
</protein>
<reference evidence="1 2" key="1">
    <citation type="submission" date="2019-02" db="EMBL/GenBank/DDBJ databases">
        <title>Deep-cultivation of Planctomycetes and their phenomic and genomic characterization uncovers novel biology.</title>
        <authorList>
            <person name="Wiegand S."/>
            <person name="Jogler M."/>
            <person name="Boedeker C."/>
            <person name="Pinto D."/>
            <person name="Vollmers J."/>
            <person name="Rivas-Marin E."/>
            <person name="Kohn T."/>
            <person name="Peeters S.H."/>
            <person name="Heuer A."/>
            <person name="Rast P."/>
            <person name="Oberbeckmann S."/>
            <person name="Bunk B."/>
            <person name="Jeske O."/>
            <person name="Meyerdierks A."/>
            <person name="Storesund J.E."/>
            <person name="Kallscheuer N."/>
            <person name="Luecker S."/>
            <person name="Lage O.M."/>
            <person name="Pohl T."/>
            <person name="Merkel B.J."/>
            <person name="Hornburger P."/>
            <person name="Mueller R.-W."/>
            <person name="Bruemmer F."/>
            <person name="Labrenz M."/>
            <person name="Spormann A.M."/>
            <person name="Op den Camp H."/>
            <person name="Overmann J."/>
            <person name="Amann R."/>
            <person name="Jetten M.S.M."/>
            <person name="Mascher T."/>
            <person name="Medema M.H."/>
            <person name="Devos D.P."/>
            <person name="Kaster A.-K."/>
            <person name="Ovreas L."/>
            <person name="Rohde M."/>
            <person name="Galperin M.Y."/>
            <person name="Jogler C."/>
        </authorList>
    </citation>
    <scope>NUCLEOTIDE SEQUENCE [LARGE SCALE GENOMIC DNA]</scope>
    <source>
        <strain evidence="1 2">Q31a</strain>
    </source>
</reference>
<gene>
    <name evidence="1" type="ORF">Q31a_19050</name>
</gene>
<dbReference type="EMBL" id="CP036298">
    <property type="protein sequence ID" value="QDV23602.1"/>
    <property type="molecule type" value="Genomic_DNA"/>
</dbReference>
<organism evidence="1 2">
    <name type="scientific">Aureliella helgolandensis</name>
    <dbReference type="NCBI Taxonomy" id="2527968"/>
    <lineage>
        <taxon>Bacteria</taxon>
        <taxon>Pseudomonadati</taxon>
        <taxon>Planctomycetota</taxon>
        <taxon>Planctomycetia</taxon>
        <taxon>Pirellulales</taxon>
        <taxon>Pirellulaceae</taxon>
        <taxon>Aureliella</taxon>
    </lineage>
</organism>
<sequence>METANTNLDLNLRDSKLLAESPGGWSPIHTNSHSPGLRDCNRSAIKLSATRMDLEPEILATDESALLRQAYVDAFVDTKCDHYAKYIRAERTFSDGKRYEGYIWDCLRQPKRVTFKRFTDTIVRFDQVFVFADDHSRDRVIGSPLWPYAALSVARFHPDTLLKCLPQLPEDIYVFDSSVSWTLILTHEHDRKRRICCSVGLDVT</sequence>
<name>A0A518G4U9_9BACT</name>
<dbReference type="KEGG" id="ahel:Q31a_19050"/>
<evidence type="ECO:0000313" key="2">
    <source>
        <dbReference type="Proteomes" id="UP000318017"/>
    </source>
</evidence>
<dbReference type="Proteomes" id="UP000318017">
    <property type="component" value="Chromosome"/>
</dbReference>
<proteinExistence type="predicted"/>
<keyword evidence="2" id="KW-1185">Reference proteome</keyword>
<accession>A0A518G4U9</accession>
<dbReference type="AlphaFoldDB" id="A0A518G4U9"/>